<feature type="transmembrane region" description="Helical" evidence="7">
    <location>
        <begin position="607"/>
        <end position="629"/>
    </location>
</feature>
<keyword evidence="12" id="KW-1185">Reference proteome</keyword>
<evidence type="ECO:0000256" key="6">
    <source>
        <dbReference type="SAM" id="MobiDB-lite"/>
    </source>
</evidence>
<name>A0ABR4N3W2_9FUNG</name>
<keyword evidence="2" id="KW-0479">Metal-binding</keyword>
<dbReference type="Gene3D" id="2.60.40.420">
    <property type="entry name" value="Cupredoxins - blue copper proteins"/>
    <property type="match status" value="3"/>
</dbReference>
<sequence>MSGRPHQSRCIGYALRPAPHKRPRPPDRPPPSPRPHAPPARAARAAAALLASSSLAAAAASAPALAATALLALAGPAAAAVVELTWSIGWVDNINPDGLAPRRVIGVNGKWPIDPIVATLGDTLVIHATNKLDVDTALHAHGLYQNGTTYYDGAAGITECGIAPGSTFTYNIPIQQTGTYWLHGHRYGQYVDGLRTPLILRPQNQTRLKFDDEIVLSLSDWYHQEHKPLNDFFLSIFNPTGKEPIPDSGLINHSANTVVKVQPNKTYLVRVVTMSALAMFNFYIEGHDLTVVEVDGEDVEPFPAASVPIAAAQRYAFLFTAKNTTDFNYRIHADMDMSMFDSPPDTLNPFVNATLQYSPTAPMFAAPADQAPDPTAFDQTQLVPVTPIAPYSNDQSVRYDTVFQLFDDGANHGTFNETIYRFGDVPPVLTAMTMGNLATDPRAYSPFNQVVVTEHLKGIEIILNNMDAGKHPFHLHGHKFQVVAIGDGVYDPVAGAANITALKNPMRRDTIVVPTQGYAVLRFYADNPGVWFFHCHIEWHLEAGLASLFVEAPLEMQKKIKVPNSINEQCLLLGKKVSGNAMGYNDTTTFPGLSMSRVYPTGFGAKGIVALIGCIISALVGLGTVVWYARADTTPGKPASR</sequence>
<evidence type="ECO:0000256" key="7">
    <source>
        <dbReference type="SAM" id="Phobius"/>
    </source>
</evidence>
<dbReference type="EMBL" id="JADGIZ020000036">
    <property type="protein sequence ID" value="KAL2914217.1"/>
    <property type="molecule type" value="Genomic_DNA"/>
</dbReference>
<dbReference type="Proteomes" id="UP001527925">
    <property type="component" value="Unassembled WGS sequence"/>
</dbReference>
<feature type="compositionally biased region" description="Pro residues" evidence="6">
    <location>
        <begin position="28"/>
        <end position="38"/>
    </location>
</feature>
<keyword evidence="5" id="KW-0186">Copper</keyword>
<evidence type="ECO:0000256" key="2">
    <source>
        <dbReference type="ARBA" id="ARBA00022723"/>
    </source>
</evidence>
<dbReference type="CDD" id="cd13877">
    <property type="entry name" value="CuRO_2_Fet3p_like"/>
    <property type="match status" value="1"/>
</dbReference>
<dbReference type="InterPro" id="IPR011706">
    <property type="entry name" value="Cu-oxidase_C"/>
</dbReference>
<evidence type="ECO:0000313" key="11">
    <source>
        <dbReference type="EMBL" id="KAL2914217.1"/>
    </source>
</evidence>
<evidence type="ECO:0000256" key="1">
    <source>
        <dbReference type="ARBA" id="ARBA00010609"/>
    </source>
</evidence>
<organism evidence="11 12">
    <name type="scientific">Polyrhizophydium stewartii</name>
    <dbReference type="NCBI Taxonomy" id="2732419"/>
    <lineage>
        <taxon>Eukaryota</taxon>
        <taxon>Fungi</taxon>
        <taxon>Fungi incertae sedis</taxon>
        <taxon>Chytridiomycota</taxon>
        <taxon>Chytridiomycota incertae sedis</taxon>
        <taxon>Chytridiomycetes</taxon>
        <taxon>Rhizophydiales</taxon>
        <taxon>Rhizophydiales incertae sedis</taxon>
        <taxon>Polyrhizophydium</taxon>
    </lineage>
</organism>
<dbReference type="InterPro" id="IPR002355">
    <property type="entry name" value="Cu_oxidase_Cu_BS"/>
</dbReference>
<dbReference type="SUPFAM" id="SSF49503">
    <property type="entry name" value="Cupredoxins"/>
    <property type="match status" value="3"/>
</dbReference>
<dbReference type="InterPro" id="IPR033138">
    <property type="entry name" value="Cu_oxidase_CS"/>
</dbReference>
<gene>
    <name evidence="11" type="primary">FET3_3</name>
    <name evidence="11" type="ORF">HK105_206313</name>
</gene>
<dbReference type="Pfam" id="PF00394">
    <property type="entry name" value="Cu-oxidase"/>
    <property type="match status" value="1"/>
</dbReference>
<dbReference type="Pfam" id="PF07731">
    <property type="entry name" value="Cu-oxidase_2"/>
    <property type="match status" value="1"/>
</dbReference>
<dbReference type="InterPro" id="IPR008972">
    <property type="entry name" value="Cupredoxin"/>
</dbReference>
<feature type="domain" description="Plastocyanin-like" evidence="9">
    <location>
        <begin position="426"/>
        <end position="553"/>
    </location>
</feature>
<accession>A0ABR4N3W2</accession>
<dbReference type="InterPro" id="IPR011707">
    <property type="entry name" value="Cu-oxidase-like_N"/>
</dbReference>
<feature type="region of interest" description="Disordered" evidence="6">
    <location>
        <begin position="1"/>
        <end position="40"/>
    </location>
</feature>
<evidence type="ECO:0000313" key="12">
    <source>
        <dbReference type="Proteomes" id="UP001527925"/>
    </source>
</evidence>
<reference evidence="11 12" key="1">
    <citation type="submission" date="2023-09" db="EMBL/GenBank/DDBJ databases">
        <title>Pangenome analysis of Batrachochytrium dendrobatidis and related Chytrids.</title>
        <authorList>
            <person name="Yacoub M.N."/>
            <person name="Stajich J.E."/>
            <person name="James T.Y."/>
        </authorList>
    </citation>
    <scope>NUCLEOTIDE SEQUENCE [LARGE SCALE GENOMIC DNA]</scope>
    <source>
        <strain evidence="11 12">JEL0888</strain>
    </source>
</reference>
<dbReference type="PROSITE" id="PS00079">
    <property type="entry name" value="MULTICOPPER_OXIDASE1"/>
    <property type="match status" value="1"/>
</dbReference>
<evidence type="ECO:0000259" key="8">
    <source>
        <dbReference type="Pfam" id="PF00394"/>
    </source>
</evidence>
<evidence type="ECO:0000259" key="9">
    <source>
        <dbReference type="Pfam" id="PF07731"/>
    </source>
</evidence>
<dbReference type="CDD" id="cd13851">
    <property type="entry name" value="CuRO_1_Fet3p"/>
    <property type="match status" value="1"/>
</dbReference>
<evidence type="ECO:0000256" key="5">
    <source>
        <dbReference type="ARBA" id="ARBA00023008"/>
    </source>
</evidence>
<dbReference type="InterPro" id="IPR044130">
    <property type="entry name" value="CuRO_2_Fet3-like"/>
</dbReference>
<keyword evidence="7" id="KW-0812">Transmembrane</keyword>
<feature type="domain" description="Plastocyanin-like" evidence="10">
    <location>
        <begin position="93"/>
        <end position="204"/>
    </location>
</feature>
<evidence type="ECO:0000256" key="3">
    <source>
        <dbReference type="ARBA" id="ARBA00022729"/>
    </source>
</evidence>
<dbReference type="PANTHER" id="PTHR11709">
    <property type="entry name" value="MULTI-COPPER OXIDASE"/>
    <property type="match status" value="1"/>
</dbReference>
<dbReference type="Pfam" id="PF07732">
    <property type="entry name" value="Cu-oxidase_3"/>
    <property type="match status" value="1"/>
</dbReference>
<evidence type="ECO:0000259" key="10">
    <source>
        <dbReference type="Pfam" id="PF07732"/>
    </source>
</evidence>
<protein>
    <submittedName>
        <fullName evidence="11">Ferroxidase fet3</fullName>
    </submittedName>
</protein>
<feature type="domain" description="Plastocyanin-like" evidence="8">
    <location>
        <begin position="213"/>
        <end position="359"/>
    </location>
</feature>
<dbReference type="PROSITE" id="PS00080">
    <property type="entry name" value="MULTICOPPER_OXIDASE2"/>
    <property type="match status" value="1"/>
</dbReference>
<comment type="similarity">
    <text evidence="1">Belongs to the multicopper oxidase family.</text>
</comment>
<dbReference type="PANTHER" id="PTHR11709:SF361">
    <property type="entry name" value="IRON TRANSPORT MULTICOPPER OXIDASE FET3"/>
    <property type="match status" value="1"/>
</dbReference>
<proteinExistence type="inferred from homology"/>
<evidence type="ECO:0000256" key="4">
    <source>
        <dbReference type="ARBA" id="ARBA00023002"/>
    </source>
</evidence>
<keyword evidence="4" id="KW-0560">Oxidoreductase</keyword>
<comment type="caution">
    <text evidence="11">The sequence shown here is derived from an EMBL/GenBank/DDBJ whole genome shotgun (WGS) entry which is preliminary data.</text>
</comment>
<keyword evidence="7" id="KW-1133">Transmembrane helix</keyword>
<dbReference type="InterPro" id="IPR045087">
    <property type="entry name" value="Cu-oxidase_fam"/>
</dbReference>
<keyword evidence="3" id="KW-0732">Signal</keyword>
<dbReference type="InterPro" id="IPR001117">
    <property type="entry name" value="Cu-oxidase_2nd"/>
</dbReference>
<keyword evidence="7" id="KW-0472">Membrane</keyword>